<evidence type="ECO:0000256" key="1">
    <source>
        <dbReference type="SAM" id="MobiDB-lite"/>
    </source>
</evidence>
<evidence type="ECO:0008006" key="5">
    <source>
        <dbReference type="Google" id="ProtNLM"/>
    </source>
</evidence>
<name>A0A9W4FIS8_9MYCO</name>
<evidence type="ECO:0000313" key="4">
    <source>
        <dbReference type="Proteomes" id="UP000465785"/>
    </source>
</evidence>
<keyword evidence="3" id="KW-0614">Plasmid</keyword>
<feature type="chain" id="PRO_5040978844" description="Heavy metal-binding domain-containing protein" evidence="2">
    <location>
        <begin position="26"/>
        <end position="323"/>
    </location>
</feature>
<protein>
    <recommendedName>
        <fullName evidence="5">Heavy metal-binding domain-containing protein</fullName>
    </recommendedName>
</protein>
<feature type="region of interest" description="Disordered" evidence="1">
    <location>
        <begin position="304"/>
        <end position="323"/>
    </location>
</feature>
<dbReference type="AlphaFoldDB" id="A0A9W4FIS8"/>
<geneLocation type="plasmid" evidence="3 4">
    <name>pJCM6399</name>
</geneLocation>
<keyword evidence="4" id="KW-1185">Reference proteome</keyword>
<feature type="region of interest" description="Disordered" evidence="1">
    <location>
        <begin position="37"/>
        <end position="65"/>
    </location>
</feature>
<gene>
    <name evidence="3" type="ORF">MGALJ_61600</name>
</gene>
<dbReference type="RefSeq" id="WP_163739014.1">
    <property type="nucleotide sequence ID" value="NZ_AP022602.1"/>
</dbReference>
<dbReference type="KEGG" id="mgau:MGALJ_61600"/>
<evidence type="ECO:0000256" key="2">
    <source>
        <dbReference type="SAM" id="SignalP"/>
    </source>
</evidence>
<sequence>MNAAGRLAAFGAGLVVAFTAAYVTAAAVVPETAPTATQNLGAEPASDHSAPTEQALPVSPLSDDPPGLSLAQDGYTLGAVRAPGAANDRGSLSFTIAGPSGTPLLDYATVHDKQLHLIVVRSDGQYFAHVHPVLDQATGMWSTPWMWKAAGTYRVFADFQPTKAGSAKLTLTRTVDVAGEMTTSPPLTTRTVDEIAGYTVELDGALTAGVSKLVTAKITRDGEPVTTLQPYLGAYGHLVALREGDLAYLHVHPEGAEPVGDRTGGPGVSFAATAPTAGRYLLYLDFKVADTVHTATFVIDAARGDANQPVPEPSRGPGHAGGH</sequence>
<feature type="signal peptide" evidence="2">
    <location>
        <begin position="1"/>
        <end position="25"/>
    </location>
</feature>
<evidence type="ECO:0000313" key="3">
    <source>
        <dbReference type="EMBL" id="BBY96491.1"/>
    </source>
</evidence>
<organism evidence="3 4">
    <name type="scientific">Mycobacterium gallinarum</name>
    <dbReference type="NCBI Taxonomy" id="39689"/>
    <lineage>
        <taxon>Bacteria</taxon>
        <taxon>Bacillati</taxon>
        <taxon>Actinomycetota</taxon>
        <taxon>Actinomycetes</taxon>
        <taxon>Mycobacteriales</taxon>
        <taxon>Mycobacteriaceae</taxon>
        <taxon>Mycobacterium</taxon>
    </lineage>
</organism>
<reference evidence="3 4" key="1">
    <citation type="journal article" date="2019" name="Emerg. Microbes Infect.">
        <title>Comprehensive subspecies identification of 175 nontuberculous mycobacteria species based on 7547 genomic profiles.</title>
        <authorList>
            <person name="Matsumoto Y."/>
            <person name="Kinjo T."/>
            <person name="Motooka D."/>
            <person name="Nabeya D."/>
            <person name="Jung N."/>
            <person name="Uechi K."/>
            <person name="Horii T."/>
            <person name="Iida T."/>
            <person name="Fujita J."/>
            <person name="Nakamura S."/>
        </authorList>
    </citation>
    <scope>NUCLEOTIDE SEQUENCE [LARGE SCALE GENOMIC DNA]</scope>
    <source>
        <strain evidence="3 4">JCM 6399</strain>
        <plasmid evidence="3">pJCM6399</plasmid>
    </source>
</reference>
<proteinExistence type="predicted"/>
<keyword evidence="2" id="KW-0732">Signal</keyword>
<accession>A0A9W4FIS8</accession>
<dbReference type="Proteomes" id="UP000465785">
    <property type="component" value="Plasmid pJCM6399"/>
</dbReference>
<dbReference type="EMBL" id="AP022602">
    <property type="protein sequence ID" value="BBY96491.1"/>
    <property type="molecule type" value="Genomic_DNA"/>
</dbReference>